<dbReference type="Proteomes" id="UP000070501">
    <property type="component" value="Unassembled WGS sequence"/>
</dbReference>
<dbReference type="AlphaFoldDB" id="A0A136ILS0"/>
<sequence length="196" mass="20996">MRRKVPHQRAVRLVPEQLRHVGPVLRLAAEVRVPGELGARGLKGAVQLLESLLLALLKQHVELFRGVRSLSELADVAVERLRVLQREGEGVVLGLQLPEQVGLPHVELVSGPAPLAGDVADGRLVKTHPAGLVQGQARRRELVLVLAPDQGVDHAGLHAELDVPEHPLLDADGELSGVELLKAMVVRGGAADVHKT</sequence>
<keyword evidence="2" id="KW-1185">Reference proteome</keyword>
<gene>
    <name evidence="1" type="ORF">Micbo1qcDRAFT_168903</name>
</gene>
<proteinExistence type="predicted"/>
<feature type="non-terminal residue" evidence="1">
    <location>
        <position position="196"/>
    </location>
</feature>
<protein>
    <submittedName>
        <fullName evidence="1">Uncharacterized protein</fullName>
    </submittedName>
</protein>
<evidence type="ECO:0000313" key="2">
    <source>
        <dbReference type="Proteomes" id="UP000070501"/>
    </source>
</evidence>
<dbReference type="EMBL" id="KQ964272">
    <property type="protein sequence ID" value="KXJ85910.1"/>
    <property type="molecule type" value="Genomic_DNA"/>
</dbReference>
<reference evidence="2" key="1">
    <citation type="submission" date="2016-02" db="EMBL/GenBank/DDBJ databases">
        <title>Draft genome sequence of Microdochium bolleyi, a fungal endophyte of beachgrass.</title>
        <authorList>
            <consortium name="DOE Joint Genome Institute"/>
            <person name="David A.S."/>
            <person name="May G."/>
            <person name="Haridas S."/>
            <person name="Lim J."/>
            <person name="Wang M."/>
            <person name="Labutti K."/>
            <person name="Lipzen A."/>
            <person name="Barry K."/>
            <person name="Grigoriev I.V."/>
        </authorList>
    </citation>
    <scope>NUCLEOTIDE SEQUENCE [LARGE SCALE GENOMIC DNA]</scope>
    <source>
        <strain evidence="2">J235TASD1</strain>
    </source>
</reference>
<name>A0A136ILS0_9PEZI</name>
<evidence type="ECO:0000313" key="1">
    <source>
        <dbReference type="EMBL" id="KXJ85910.1"/>
    </source>
</evidence>
<organism evidence="1 2">
    <name type="scientific">Microdochium bolleyi</name>
    <dbReference type="NCBI Taxonomy" id="196109"/>
    <lineage>
        <taxon>Eukaryota</taxon>
        <taxon>Fungi</taxon>
        <taxon>Dikarya</taxon>
        <taxon>Ascomycota</taxon>
        <taxon>Pezizomycotina</taxon>
        <taxon>Sordariomycetes</taxon>
        <taxon>Xylariomycetidae</taxon>
        <taxon>Xylariales</taxon>
        <taxon>Microdochiaceae</taxon>
        <taxon>Microdochium</taxon>
    </lineage>
</organism>
<dbReference type="InParanoid" id="A0A136ILS0"/>
<accession>A0A136ILS0</accession>